<comment type="caution">
    <text evidence="1">The sequence shown here is derived from an EMBL/GenBank/DDBJ whole genome shotgun (WGS) entry which is preliminary data.</text>
</comment>
<sequence>MDDRPLRRKYARIERERRFLLAALPREVDPDDFVRLRDCFVSGTHLRLRHVEDPDGRVLVVKLGQKTPDPDAPNDARRRIMTTIYLPEDEAASLPLTGIESVKRRYKLEEQGWTFCIDVWEEPSAAKGLILSEVECPSDEELGRITVPSWAEREVTEDANYSAFVLAKGS</sequence>
<gene>
    <name evidence="1" type="ORF">KDA27_13760</name>
</gene>
<dbReference type="InterPro" id="IPR033469">
    <property type="entry name" value="CYTH-like_dom_sf"/>
</dbReference>
<dbReference type="EMBL" id="JAGQHS010000070">
    <property type="protein sequence ID" value="MCA9756865.1"/>
    <property type="molecule type" value="Genomic_DNA"/>
</dbReference>
<protein>
    <recommendedName>
        <fullName evidence="3">CYTH domain-containing protein</fullName>
    </recommendedName>
</protein>
<dbReference type="SUPFAM" id="SSF55154">
    <property type="entry name" value="CYTH-like phosphatases"/>
    <property type="match status" value="1"/>
</dbReference>
<reference evidence="1" key="1">
    <citation type="submission" date="2020-04" db="EMBL/GenBank/DDBJ databases">
        <authorList>
            <person name="Zhang T."/>
        </authorList>
    </citation>
    <scope>NUCLEOTIDE SEQUENCE</scope>
    <source>
        <strain evidence="1">HKST-UBA02</strain>
    </source>
</reference>
<organism evidence="1 2">
    <name type="scientific">Eiseniibacteriota bacterium</name>
    <dbReference type="NCBI Taxonomy" id="2212470"/>
    <lineage>
        <taxon>Bacteria</taxon>
        <taxon>Candidatus Eiseniibacteriota</taxon>
    </lineage>
</organism>
<evidence type="ECO:0000313" key="1">
    <source>
        <dbReference type="EMBL" id="MCA9756865.1"/>
    </source>
</evidence>
<reference evidence="1" key="2">
    <citation type="journal article" date="2021" name="Microbiome">
        <title>Successional dynamics and alternative stable states in a saline activated sludge microbial community over 9 years.</title>
        <authorList>
            <person name="Wang Y."/>
            <person name="Ye J."/>
            <person name="Ju F."/>
            <person name="Liu L."/>
            <person name="Boyd J.A."/>
            <person name="Deng Y."/>
            <person name="Parks D.H."/>
            <person name="Jiang X."/>
            <person name="Yin X."/>
            <person name="Woodcroft B.J."/>
            <person name="Tyson G.W."/>
            <person name="Hugenholtz P."/>
            <person name="Polz M.F."/>
            <person name="Zhang T."/>
        </authorList>
    </citation>
    <scope>NUCLEOTIDE SEQUENCE</scope>
    <source>
        <strain evidence="1">HKST-UBA02</strain>
    </source>
</reference>
<proteinExistence type="predicted"/>
<evidence type="ECO:0000313" key="2">
    <source>
        <dbReference type="Proteomes" id="UP000739538"/>
    </source>
</evidence>
<dbReference type="AlphaFoldDB" id="A0A956NCR7"/>
<evidence type="ECO:0008006" key="3">
    <source>
        <dbReference type="Google" id="ProtNLM"/>
    </source>
</evidence>
<accession>A0A956NCR7</accession>
<dbReference type="Proteomes" id="UP000739538">
    <property type="component" value="Unassembled WGS sequence"/>
</dbReference>
<dbReference type="Gene3D" id="2.40.320.10">
    <property type="entry name" value="Hypothetical Protein Pfu-838710-001"/>
    <property type="match status" value="1"/>
</dbReference>
<name>A0A956NCR7_UNCEI</name>